<reference evidence="3 4" key="1">
    <citation type="submission" date="2020-08" db="EMBL/GenBank/DDBJ databases">
        <title>Genome public.</title>
        <authorList>
            <person name="Liu C."/>
            <person name="Sun Q."/>
        </authorList>
    </citation>
    <scope>NUCLEOTIDE SEQUENCE [LARGE SCALE GENOMIC DNA]</scope>
    <source>
        <strain evidence="3 4">NSJ-56</strain>
    </source>
</reference>
<comment type="caution">
    <text evidence="3">The sequence shown here is derived from an EMBL/GenBank/DDBJ whole genome shotgun (WGS) entry which is preliminary data.</text>
</comment>
<keyword evidence="4" id="KW-1185">Reference proteome</keyword>
<organism evidence="3 4">
    <name type="scientific">Butyricimonas hominis</name>
    <dbReference type="NCBI Taxonomy" id="2763032"/>
    <lineage>
        <taxon>Bacteria</taxon>
        <taxon>Pseudomonadati</taxon>
        <taxon>Bacteroidota</taxon>
        <taxon>Bacteroidia</taxon>
        <taxon>Bacteroidales</taxon>
        <taxon>Odoribacteraceae</taxon>
        <taxon>Butyricimonas</taxon>
    </lineage>
</organism>
<proteinExistence type="predicted"/>
<keyword evidence="2" id="KW-0472">Membrane</keyword>
<sequence length="389" mass="45447">MKRVLVITIILLQAVGMFGQTRIEQYESVFPNNFVFVSEDENGYNVTKSFIVKAATLTYKANELVSFTLKSSGNAQATYKVDKMISEISRVKRFWIDKTEKYFVVIAFPLDVDNGMSISFVSNIDGTIMFDFLFRKELTEKEKKEQELLKAQERERRIKEQEREQERERRIKEQERQEQVRREKEIERILPIIEQTNISYAVNDYYNKKYFKEIKSDNNVLALRKLEFKGDVDVLLKVDTARVDIVKIGEEIVNEELNILSRPTTKYCTFNGVDYYKCQGHMFCYKKIYVRTKTFEKGYGGVRNRGGKFEYYKNIPDNVKKECELNFTKRGEYFFEYTIVGDDVTVKELSSLERKQKDEMRGRKTTGRMILNLGCGALLLGALAVGAAL</sequence>
<keyword evidence="2" id="KW-1133">Transmembrane helix</keyword>
<evidence type="ECO:0000313" key="4">
    <source>
        <dbReference type="Proteomes" id="UP000646484"/>
    </source>
</evidence>
<protein>
    <submittedName>
        <fullName evidence="3">Uncharacterized protein</fullName>
    </submittedName>
</protein>
<dbReference type="EMBL" id="JACOOH010000005">
    <property type="protein sequence ID" value="MBC5621799.1"/>
    <property type="molecule type" value="Genomic_DNA"/>
</dbReference>
<dbReference type="RefSeq" id="WP_186976247.1">
    <property type="nucleotide sequence ID" value="NZ_JACOOH010000005.1"/>
</dbReference>
<evidence type="ECO:0000256" key="1">
    <source>
        <dbReference type="SAM" id="MobiDB-lite"/>
    </source>
</evidence>
<dbReference type="Proteomes" id="UP000646484">
    <property type="component" value="Unassembled WGS sequence"/>
</dbReference>
<name>A0ABR7D1S5_9BACT</name>
<gene>
    <name evidence="3" type="ORF">H8S64_11890</name>
</gene>
<feature type="transmembrane region" description="Helical" evidence="2">
    <location>
        <begin position="369"/>
        <end position="388"/>
    </location>
</feature>
<accession>A0ABR7D1S5</accession>
<feature type="region of interest" description="Disordered" evidence="1">
    <location>
        <begin position="156"/>
        <end position="177"/>
    </location>
</feature>
<evidence type="ECO:0000313" key="3">
    <source>
        <dbReference type="EMBL" id="MBC5621799.1"/>
    </source>
</evidence>
<keyword evidence="2" id="KW-0812">Transmembrane</keyword>
<evidence type="ECO:0000256" key="2">
    <source>
        <dbReference type="SAM" id="Phobius"/>
    </source>
</evidence>